<keyword evidence="3" id="KW-1185">Reference proteome</keyword>
<dbReference type="EMBL" id="BMTP01000001">
    <property type="protein sequence ID" value="GGU20063.1"/>
    <property type="molecule type" value="Genomic_DNA"/>
</dbReference>
<feature type="transmembrane region" description="Helical" evidence="1">
    <location>
        <begin position="185"/>
        <end position="206"/>
    </location>
</feature>
<keyword evidence="1" id="KW-0472">Membrane</keyword>
<protein>
    <recommendedName>
        <fullName evidence="4">Integral membrane protein</fullName>
    </recommendedName>
</protein>
<sequence length="237" mass="23647">MGGRGTLSAMDGISGTRLRWLRAAFFTALVVTLSVASHVLLSGVPLPVVTVAGVTAGVFGAAYALAGAERGFWGIAALLVPLELAADTVFTTGQHVCYGPAGGPVAGSLRSVGVDVLCGGAVGAPLPGVVVPEGGAAALLRSPDPALPWLLLAAHVTVGLIASAWLRRGESALAGLVRSVAASAFRPLLLAVAAAGAVGPAVRRGVRLVGRPRVSRTRLLVHSVGRRGPPCRAALAA</sequence>
<feature type="transmembrane region" description="Helical" evidence="1">
    <location>
        <begin position="20"/>
        <end position="40"/>
    </location>
</feature>
<dbReference type="AlphaFoldDB" id="A0A918HTW9"/>
<name>A0A918HTW9_9ACTN</name>
<gene>
    <name evidence="2" type="ORF">GCM10010274_03130</name>
</gene>
<dbReference type="Proteomes" id="UP000636661">
    <property type="component" value="Unassembled WGS sequence"/>
</dbReference>
<accession>A0A918HTW9</accession>
<keyword evidence="1" id="KW-1133">Transmembrane helix</keyword>
<evidence type="ECO:0000313" key="2">
    <source>
        <dbReference type="EMBL" id="GGU20063.1"/>
    </source>
</evidence>
<proteinExistence type="predicted"/>
<feature type="transmembrane region" description="Helical" evidence="1">
    <location>
        <begin position="46"/>
        <end position="66"/>
    </location>
</feature>
<evidence type="ECO:0000313" key="3">
    <source>
        <dbReference type="Proteomes" id="UP000636661"/>
    </source>
</evidence>
<keyword evidence="1" id="KW-0812">Transmembrane</keyword>
<feature type="transmembrane region" description="Helical" evidence="1">
    <location>
        <begin position="146"/>
        <end position="165"/>
    </location>
</feature>
<reference evidence="2" key="2">
    <citation type="submission" date="2020-09" db="EMBL/GenBank/DDBJ databases">
        <authorList>
            <person name="Sun Q."/>
            <person name="Ohkuma M."/>
        </authorList>
    </citation>
    <scope>NUCLEOTIDE SEQUENCE</scope>
    <source>
        <strain evidence="2">JCM 4391</strain>
    </source>
</reference>
<comment type="caution">
    <text evidence="2">The sequence shown here is derived from an EMBL/GenBank/DDBJ whole genome shotgun (WGS) entry which is preliminary data.</text>
</comment>
<evidence type="ECO:0008006" key="4">
    <source>
        <dbReference type="Google" id="ProtNLM"/>
    </source>
</evidence>
<evidence type="ECO:0000256" key="1">
    <source>
        <dbReference type="SAM" id="Phobius"/>
    </source>
</evidence>
<reference evidence="2" key="1">
    <citation type="journal article" date="2014" name="Int. J. Syst. Evol. Microbiol.">
        <title>Complete genome sequence of Corynebacterium casei LMG S-19264T (=DSM 44701T), isolated from a smear-ripened cheese.</title>
        <authorList>
            <consortium name="US DOE Joint Genome Institute (JGI-PGF)"/>
            <person name="Walter F."/>
            <person name="Albersmeier A."/>
            <person name="Kalinowski J."/>
            <person name="Ruckert C."/>
        </authorList>
    </citation>
    <scope>NUCLEOTIDE SEQUENCE</scope>
    <source>
        <strain evidence="2">JCM 4391</strain>
    </source>
</reference>
<organism evidence="2 3">
    <name type="scientific">Streptomyces lavendofoliae</name>
    <dbReference type="NCBI Taxonomy" id="67314"/>
    <lineage>
        <taxon>Bacteria</taxon>
        <taxon>Bacillati</taxon>
        <taxon>Actinomycetota</taxon>
        <taxon>Actinomycetes</taxon>
        <taxon>Kitasatosporales</taxon>
        <taxon>Streptomycetaceae</taxon>
        <taxon>Streptomyces</taxon>
    </lineage>
</organism>